<reference evidence="2" key="1">
    <citation type="journal article" date="2011" name="Genome Res.">
        <title>Phylogeny-wide analysis of social amoeba genomes highlights ancient origins for complex intercellular communication.</title>
        <authorList>
            <person name="Heidel A.J."/>
            <person name="Lawal H.M."/>
            <person name="Felder M."/>
            <person name="Schilde C."/>
            <person name="Helps N.R."/>
            <person name="Tunggal B."/>
            <person name="Rivero F."/>
            <person name="John U."/>
            <person name="Schleicher M."/>
            <person name="Eichinger L."/>
            <person name="Platzer M."/>
            <person name="Noegel A.A."/>
            <person name="Schaap P."/>
            <person name="Gloeckner G."/>
        </authorList>
    </citation>
    <scope>NUCLEOTIDE SEQUENCE [LARGE SCALE GENOMIC DNA]</scope>
    <source>
        <strain evidence="2">SH3</strain>
    </source>
</reference>
<dbReference type="AlphaFoldDB" id="F4QBQ6"/>
<protein>
    <submittedName>
        <fullName evidence="1">Uncharacterized protein</fullName>
    </submittedName>
</protein>
<gene>
    <name evidence="1" type="ORF">DFA_10902</name>
</gene>
<name>F4QBQ6_CACFS</name>
<evidence type="ECO:0000313" key="2">
    <source>
        <dbReference type="Proteomes" id="UP000007797"/>
    </source>
</evidence>
<dbReference type="KEGG" id="dfa:DFA_10902"/>
<organism evidence="1 2">
    <name type="scientific">Cavenderia fasciculata</name>
    <name type="common">Slime mold</name>
    <name type="synonym">Dictyostelium fasciculatum</name>
    <dbReference type="NCBI Taxonomy" id="261658"/>
    <lineage>
        <taxon>Eukaryota</taxon>
        <taxon>Amoebozoa</taxon>
        <taxon>Evosea</taxon>
        <taxon>Eumycetozoa</taxon>
        <taxon>Dictyostelia</taxon>
        <taxon>Acytosteliales</taxon>
        <taxon>Cavenderiaceae</taxon>
        <taxon>Cavenderia</taxon>
    </lineage>
</organism>
<dbReference type="Proteomes" id="UP000007797">
    <property type="component" value="Unassembled WGS sequence"/>
</dbReference>
<dbReference type="GeneID" id="14866605"/>
<accession>F4QBQ6</accession>
<sequence length="57" mass="6329">MFTQSTTVWSVMSLLNLKNTFVLLLLLLASWSSKLLGIASSSICPALPLEYILEKKN</sequence>
<dbReference type="EMBL" id="GL883028">
    <property type="protein sequence ID" value="EGG14644.1"/>
    <property type="molecule type" value="Genomic_DNA"/>
</dbReference>
<evidence type="ECO:0000313" key="1">
    <source>
        <dbReference type="EMBL" id="EGG14644.1"/>
    </source>
</evidence>
<dbReference type="RefSeq" id="XP_004351152.1">
    <property type="nucleotide sequence ID" value="XM_004351100.1"/>
</dbReference>
<proteinExistence type="predicted"/>
<keyword evidence="2" id="KW-1185">Reference proteome</keyword>